<dbReference type="EMBL" id="ANIY01003970">
    <property type="protein sequence ID" value="ETP32529.1"/>
    <property type="molecule type" value="Genomic_DNA"/>
</dbReference>
<evidence type="ECO:0000313" key="1">
    <source>
        <dbReference type="EMBL" id="ETP32529.1"/>
    </source>
</evidence>
<gene>
    <name evidence="1" type="ORF">F442_18790</name>
</gene>
<reference evidence="1 2" key="1">
    <citation type="submission" date="2013-11" db="EMBL/GenBank/DDBJ databases">
        <title>The Genome Sequence of Phytophthora parasitica P10297.</title>
        <authorList>
            <consortium name="The Broad Institute Genomics Platform"/>
            <person name="Russ C."/>
            <person name="Tyler B."/>
            <person name="Panabieres F."/>
            <person name="Shan W."/>
            <person name="Tripathy S."/>
            <person name="Grunwald N."/>
            <person name="Machado M."/>
            <person name="Johnson C.S."/>
            <person name="Walker B."/>
            <person name="Young S.K."/>
            <person name="Zeng Q."/>
            <person name="Gargeya S."/>
            <person name="Fitzgerald M."/>
            <person name="Haas B."/>
            <person name="Abouelleil A."/>
            <person name="Allen A.W."/>
            <person name="Alvarado L."/>
            <person name="Arachchi H.M."/>
            <person name="Berlin A.M."/>
            <person name="Chapman S.B."/>
            <person name="Gainer-Dewar J."/>
            <person name="Goldberg J."/>
            <person name="Griggs A."/>
            <person name="Gujja S."/>
            <person name="Hansen M."/>
            <person name="Howarth C."/>
            <person name="Imamovic A."/>
            <person name="Ireland A."/>
            <person name="Larimer J."/>
            <person name="McCowan C."/>
            <person name="Murphy C."/>
            <person name="Pearson M."/>
            <person name="Poon T.W."/>
            <person name="Priest M."/>
            <person name="Roberts A."/>
            <person name="Saif S."/>
            <person name="Shea T."/>
            <person name="Sisk P."/>
            <person name="Sykes S."/>
            <person name="Wortman J."/>
            <person name="Nusbaum C."/>
            <person name="Birren B."/>
        </authorList>
    </citation>
    <scope>NUCLEOTIDE SEQUENCE [LARGE SCALE GENOMIC DNA]</scope>
    <source>
        <strain evidence="1 2">P10297</strain>
    </source>
</reference>
<accession>W2YE98</accession>
<protein>
    <submittedName>
        <fullName evidence="1">Uncharacterized protein</fullName>
    </submittedName>
</protein>
<evidence type="ECO:0000313" key="2">
    <source>
        <dbReference type="Proteomes" id="UP000018948"/>
    </source>
</evidence>
<sequence>MGRGADLTKEEYWWVIGLRDGGVSLRENSKTTECSRPAARRATKAERRSLIDDCGEPLTAERRPVLLDRDVRQLVRAAATGDYFAAELKTKFSVKASVRTVQRLLKNVDHLVSTKMDRIPLPPTNPQLCALDCYFSSVWPGSTFERWQVYHIPRGFATTNNQAKQFNRAIKREYTLRARVEMGTLIDQLHLCVRTEEVRSKPFATTYSALSEHASPCWGDGELWYHSGGTPSHETLHQLLNWRDYCTSLCGYRLHSVRSAEARIRSAGQADKKALPVTACIRAQNARVETAGIPGTDWKVDVENKKWLPHIPQDCTLHPPCLRPAARGRFVLFGRARLVYSGRDKERRLVSGR</sequence>
<comment type="caution">
    <text evidence="1">The sequence shown here is derived from an EMBL/GenBank/DDBJ whole genome shotgun (WGS) entry which is preliminary data.</text>
</comment>
<dbReference type="AlphaFoldDB" id="W2YE98"/>
<organism evidence="1 2">
    <name type="scientific">Phytophthora nicotianae P10297</name>
    <dbReference type="NCBI Taxonomy" id="1317064"/>
    <lineage>
        <taxon>Eukaryota</taxon>
        <taxon>Sar</taxon>
        <taxon>Stramenopiles</taxon>
        <taxon>Oomycota</taxon>
        <taxon>Peronosporomycetes</taxon>
        <taxon>Peronosporales</taxon>
        <taxon>Peronosporaceae</taxon>
        <taxon>Phytophthora</taxon>
    </lineage>
</organism>
<name>W2YE98_PHYNI</name>
<proteinExistence type="predicted"/>
<dbReference type="Proteomes" id="UP000018948">
    <property type="component" value="Unassembled WGS sequence"/>
</dbReference>